<dbReference type="RefSeq" id="WP_041707536.1">
    <property type="nucleotide sequence ID" value="NZ_CP040634.1"/>
</dbReference>
<keyword evidence="1" id="KW-0812">Transmembrane</keyword>
<dbReference type="EMBL" id="CP015970">
    <property type="protein sequence ID" value="AOZ45862.1"/>
    <property type="molecule type" value="Genomic_DNA"/>
</dbReference>
<feature type="transmembrane region" description="Helical" evidence="1">
    <location>
        <begin position="19"/>
        <end position="37"/>
    </location>
</feature>
<dbReference type="Proteomes" id="UP000178666">
    <property type="component" value="Chromosome"/>
</dbReference>
<evidence type="ECO:0000313" key="3">
    <source>
        <dbReference type="EMBL" id="AOZ45862.1"/>
    </source>
</evidence>
<evidence type="ECO:0000313" key="2">
    <source>
        <dbReference type="EMBL" id="AMS04368.1"/>
    </source>
</evidence>
<organism evidence="2 4">
    <name type="scientific">Acidipropionibacterium acidipropionici</name>
    <dbReference type="NCBI Taxonomy" id="1748"/>
    <lineage>
        <taxon>Bacteria</taxon>
        <taxon>Bacillati</taxon>
        <taxon>Actinomycetota</taxon>
        <taxon>Actinomycetes</taxon>
        <taxon>Propionibacteriales</taxon>
        <taxon>Propionibacteriaceae</taxon>
        <taxon>Acidipropionibacterium</taxon>
    </lineage>
</organism>
<dbReference type="Proteomes" id="UP000075221">
    <property type="component" value="Chromosome"/>
</dbReference>
<keyword evidence="1" id="KW-0472">Membrane</keyword>
<dbReference type="AlphaFoldDB" id="A0AAC8YD66"/>
<protein>
    <submittedName>
        <fullName evidence="2">Uncharacterized protein</fullName>
    </submittedName>
</protein>
<dbReference type="EMBL" id="CP014352">
    <property type="protein sequence ID" value="AMS04368.1"/>
    <property type="molecule type" value="Genomic_DNA"/>
</dbReference>
<sequence length="227" mass="24113">MKGHAVTFQAAVGATVRRWYVLVAALLCAAGVGYFWTRDSGCYAAATTVSFTLPARTALLPESGRDDDSVIAFAGAVAGEINQGREPATYASNDAPLYGVGIRQGVLVSMPNSGGQWTSMYSRADIEIQVVGRTREWVEMTQRTAVQKVFTVSRERQSSSYTDPRKYITPNVMPLTGGIQHITVGRPAQLMAFGVLALTALLAGGSGAVILDRALAGRRAIDRGPAS</sequence>
<evidence type="ECO:0000256" key="1">
    <source>
        <dbReference type="SAM" id="Phobius"/>
    </source>
</evidence>
<evidence type="ECO:0000313" key="5">
    <source>
        <dbReference type="Proteomes" id="UP000178666"/>
    </source>
</evidence>
<reference evidence="3 5" key="1">
    <citation type="journal article" date="2016" name="Plant Dis.">
        <title>Improved production of propionic acid using genome shuffling.</title>
        <authorList>
            <person name="Luna-Flores C.H."/>
            <person name="Palfreyman R.W."/>
            <person name="Kromer J.O."/>
            <person name="Nielsen L.K."/>
            <person name="Marcellin E."/>
        </authorList>
    </citation>
    <scope>NUCLEOTIDE SEQUENCE [LARGE SCALE GENOMIC DNA]</scope>
    <source>
        <strain evidence="3 5">F3E8</strain>
    </source>
</reference>
<keyword evidence="5" id="KW-1185">Reference proteome</keyword>
<reference evidence="2 4" key="2">
    <citation type="submission" date="2016-02" db="EMBL/GenBank/DDBJ databases">
        <title>Complete Genome Sequence of Propionibacterium acidipropionici ATCC 55737.</title>
        <authorList>
            <person name="Luna Flores C.H."/>
            <person name="Nielsen L.K."/>
            <person name="Marcellin E."/>
        </authorList>
    </citation>
    <scope>NUCLEOTIDE SEQUENCE [LARGE SCALE GENOMIC DNA]</scope>
    <source>
        <strain evidence="2 4">ATCC 55737</strain>
    </source>
</reference>
<accession>A0AAC8YD66</accession>
<feature type="transmembrane region" description="Helical" evidence="1">
    <location>
        <begin position="190"/>
        <end position="211"/>
    </location>
</feature>
<keyword evidence="1" id="KW-1133">Transmembrane helix</keyword>
<name>A0AAC8YD66_9ACTN</name>
<evidence type="ECO:0000313" key="4">
    <source>
        <dbReference type="Proteomes" id="UP000075221"/>
    </source>
</evidence>
<proteinExistence type="predicted"/>
<gene>
    <name evidence="3" type="ORF">A8L58_03110</name>
    <name evidence="2" type="ORF">AXH35_01645</name>
</gene>